<dbReference type="EMBL" id="JBEPTF010000001">
    <property type="protein sequence ID" value="MET4683583.1"/>
    <property type="molecule type" value="Genomic_DNA"/>
</dbReference>
<reference evidence="1 2" key="1">
    <citation type="submission" date="2024-06" db="EMBL/GenBank/DDBJ databases">
        <title>Sorghum-associated microbial communities from plants grown in Nebraska, USA.</title>
        <authorList>
            <person name="Schachtman D."/>
        </authorList>
    </citation>
    <scope>NUCLEOTIDE SEQUENCE [LARGE SCALE GENOMIC DNA]</scope>
    <source>
        <strain evidence="1 2">2814</strain>
    </source>
</reference>
<proteinExistence type="predicted"/>
<keyword evidence="2" id="KW-1185">Reference proteome</keyword>
<protein>
    <recommendedName>
        <fullName evidence="3">DUF1311 domain-containing protein</fullName>
    </recommendedName>
</protein>
<dbReference type="Proteomes" id="UP001549313">
    <property type="component" value="Unassembled WGS sequence"/>
</dbReference>
<name>A0ABV2RBA3_9CAUL</name>
<organism evidence="1 2">
    <name type="scientific">Brevundimonas faecalis</name>
    <dbReference type="NCBI Taxonomy" id="947378"/>
    <lineage>
        <taxon>Bacteria</taxon>
        <taxon>Pseudomonadati</taxon>
        <taxon>Pseudomonadota</taxon>
        <taxon>Alphaproteobacteria</taxon>
        <taxon>Caulobacterales</taxon>
        <taxon>Caulobacteraceae</taxon>
        <taxon>Brevundimonas</taxon>
    </lineage>
</organism>
<accession>A0ABV2RBA3</accession>
<dbReference type="RefSeq" id="WP_354088500.1">
    <property type="nucleotide sequence ID" value="NZ_JBEPTF010000001.1"/>
</dbReference>
<evidence type="ECO:0000313" key="2">
    <source>
        <dbReference type="Proteomes" id="UP001549313"/>
    </source>
</evidence>
<gene>
    <name evidence="1" type="ORF">ABIE19_001492</name>
</gene>
<evidence type="ECO:0008006" key="3">
    <source>
        <dbReference type="Google" id="ProtNLM"/>
    </source>
</evidence>
<sequence length="160" mass="17575">MERARSLGAQSSKIETGNMQIRSLTISTLLCLAAPAIAQAQSCAVDLQSIEQAIARLEISYGEVLSDISCDAPTLRAHELMCASSFEQGSSLWRMGRLDDLAWVYAYENATKQEVDHHNPPHDRSFLKRRDACTDEACLCAALIEHTDASLGGESPYEEK</sequence>
<evidence type="ECO:0000313" key="1">
    <source>
        <dbReference type="EMBL" id="MET4683583.1"/>
    </source>
</evidence>
<comment type="caution">
    <text evidence="1">The sequence shown here is derived from an EMBL/GenBank/DDBJ whole genome shotgun (WGS) entry which is preliminary data.</text>
</comment>